<dbReference type="InterPro" id="IPR036388">
    <property type="entry name" value="WH-like_DNA-bd_sf"/>
</dbReference>
<dbReference type="InterPro" id="IPR000835">
    <property type="entry name" value="HTH_MarR-typ"/>
</dbReference>
<dbReference type="GO" id="GO:0003677">
    <property type="term" value="F:DNA binding"/>
    <property type="evidence" value="ECO:0007669"/>
    <property type="project" value="UniProtKB-KW"/>
</dbReference>
<evidence type="ECO:0000313" key="5">
    <source>
        <dbReference type="EMBL" id="ASV66712.1"/>
    </source>
</evidence>
<sequence>MMLYRPFENRLNSLLTKHQLQRAQWTILYYLYHFGPTTLVEIAAYQGVEKPTVTRTINQLEEYGYVEKIPSMDKREKKMKITNEGERIYKKIRIPIDQFEMEILEGITPEEQEECIRIFDSIKSNL</sequence>
<accession>A0A248TF08</accession>
<dbReference type="PRINTS" id="PR00598">
    <property type="entry name" value="HTHMARR"/>
</dbReference>
<dbReference type="PROSITE" id="PS50995">
    <property type="entry name" value="HTH_MARR_2"/>
    <property type="match status" value="1"/>
</dbReference>
<dbReference type="SMART" id="SM00347">
    <property type="entry name" value="HTH_MARR"/>
    <property type="match status" value="1"/>
</dbReference>
<dbReference type="KEGG" id="bko:CKF48_04895"/>
<keyword evidence="2" id="KW-0238">DNA-binding</keyword>
<dbReference type="InterPro" id="IPR036390">
    <property type="entry name" value="WH_DNA-bd_sf"/>
</dbReference>
<organism evidence="5 6">
    <name type="scientific">Cytobacillus kochii</name>
    <dbReference type="NCBI Taxonomy" id="859143"/>
    <lineage>
        <taxon>Bacteria</taxon>
        <taxon>Bacillati</taxon>
        <taxon>Bacillota</taxon>
        <taxon>Bacilli</taxon>
        <taxon>Bacillales</taxon>
        <taxon>Bacillaceae</taxon>
        <taxon>Cytobacillus</taxon>
    </lineage>
</organism>
<keyword evidence="6" id="KW-1185">Reference proteome</keyword>
<evidence type="ECO:0000259" key="4">
    <source>
        <dbReference type="PROSITE" id="PS50995"/>
    </source>
</evidence>
<proteinExistence type="predicted"/>
<feature type="domain" description="HTH marR-type" evidence="4">
    <location>
        <begin position="1"/>
        <end position="124"/>
    </location>
</feature>
<dbReference type="PANTHER" id="PTHR42756">
    <property type="entry name" value="TRANSCRIPTIONAL REGULATOR, MARR"/>
    <property type="match status" value="1"/>
</dbReference>
<dbReference type="Gene3D" id="1.10.10.10">
    <property type="entry name" value="Winged helix-like DNA-binding domain superfamily/Winged helix DNA-binding domain"/>
    <property type="match status" value="1"/>
</dbReference>
<keyword evidence="1" id="KW-0805">Transcription regulation</keyword>
<dbReference type="OrthoDB" id="1904211at2"/>
<dbReference type="CDD" id="cd00090">
    <property type="entry name" value="HTH_ARSR"/>
    <property type="match status" value="1"/>
</dbReference>
<dbReference type="GO" id="GO:0003700">
    <property type="term" value="F:DNA-binding transcription factor activity"/>
    <property type="evidence" value="ECO:0007669"/>
    <property type="project" value="InterPro"/>
</dbReference>
<dbReference type="InterPro" id="IPR011991">
    <property type="entry name" value="ArsR-like_HTH"/>
</dbReference>
<dbReference type="EMBL" id="CP022983">
    <property type="protein sequence ID" value="ASV66712.1"/>
    <property type="molecule type" value="Genomic_DNA"/>
</dbReference>
<evidence type="ECO:0000256" key="3">
    <source>
        <dbReference type="ARBA" id="ARBA00023163"/>
    </source>
</evidence>
<evidence type="ECO:0000256" key="1">
    <source>
        <dbReference type="ARBA" id="ARBA00023015"/>
    </source>
</evidence>
<evidence type="ECO:0000313" key="6">
    <source>
        <dbReference type="Proteomes" id="UP000215137"/>
    </source>
</evidence>
<dbReference type="SUPFAM" id="SSF46785">
    <property type="entry name" value="Winged helix' DNA-binding domain"/>
    <property type="match status" value="1"/>
</dbReference>
<reference evidence="5 6" key="1">
    <citation type="submission" date="2017-08" db="EMBL/GenBank/DDBJ databases">
        <title>Complete Genome Sequence of Bacillus kochii Oregon-R-modENCODE STRAIN BDGP4, isolated from Drosophila melanogaster gut.</title>
        <authorList>
            <person name="Wan K.H."/>
            <person name="Yu C."/>
            <person name="Park S."/>
            <person name="Hammonds A.S."/>
            <person name="Booth B.W."/>
            <person name="Celniker S.E."/>
        </authorList>
    </citation>
    <scope>NUCLEOTIDE SEQUENCE [LARGE SCALE GENOMIC DNA]</scope>
    <source>
        <strain evidence="5 6">BDGP4</strain>
    </source>
</reference>
<dbReference type="AlphaFoldDB" id="A0A248TF08"/>
<dbReference type="Pfam" id="PF12802">
    <property type="entry name" value="MarR_2"/>
    <property type="match status" value="1"/>
</dbReference>
<protein>
    <submittedName>
        <fullName evidence="5">MarR family transcriptional regulator</fullName>
    </submittedName>
</protein>
<evidence type="ECO:0000256" key="2">
    <source>
        <dbReference type="ARBA" id="ARBA00023125"/>
    </source>
</evidence>
<name>A0A248TF08_9BACI</name>
<dbReference type="Proteomes" id="UP000215137">
    <property type="component" value="Chromosome"/>
</dbReference>
<keyword evidence="3" id="KW-0804">Transcription</keyword>
<gene>
    <name evidence="5" type="ORF">CKF48_04895</name>
</gene>
<dbReference type="PANTHER" id="PTHR42756:SF1">
    <property type="entry name" value="TRANSCRIPTIONAL REPRESSOR OF EMRAB OPERON"/>
    <property type="match status" value="1"/>
</dbReference>